<dbReference type="SUPFAM" id="SSF55486">
    <property type="entry name" value="Metalloproteases ('zincins'), catalytic domain"/>
    <property type="match status" value="1"/>
</dbReference>
<evidence type="ECO:0000256" key="3">
    <source>
        <dbReference type="ARBA" id="ARBA00007357"/>
    </source>
</evidence>
<sequence length="920" mass="105262">MGTKALLENKNSLSALISPVSPPTSASSVSDFSGFHLPPVTTRISPYNISGACGGGGISTPHYSNLNNNYHRKGRPLPGGIAGLSANGKKISSSSSSKRKASACFCRCLLGLFLILFWVLVGVALALFGIIIMRQNLDFDVVELGSTFLFKTSHQRIIIEDGENMEDSHVKWRKPTATSNGIPALKSRSSNYTNRLRGPNSPTSKHHRNPNKYDWAEGGGECTTPACMQAAARLLHRLDPSHEPCQDFYKFSCGNFIARNEIPDDSFQRSTLQEMQQGILIDIKKLVDRPGTKDESIAIQKARKLYTSCMHNSFRTSHFSSYKHLPIYQVLSADGIGQWPILQGSSWNRSEFNLERLLSHLFTHQVQSIFELYVTQDEVEPTKYLLQFFRGEPAMSKTFFLNTTNPDYMKYLRSYKRLMLESVLILSQGSPTVSSDVEAILEFETNFAKLVQQSRCHFDGFDLDNSEDETNGRITVADVQAKVPQIDWVQLIQNIFNNIGIETNVTSDMFVYFHCSQFFPKLISLVEQTDNRTVANYLVWRFVFRYMPFLGNKFLQIWSEFMKDVPDTNEEKLYLSRWKYCANIVNDGFGMAVAYLYIQEHYGNTTEFKVRQMIHYLKKAFEMVVHEQPWLPESFKHDLVEKLTNMGDKIGYPRYIMEPDALELEYEGLEFNETYFLMNILKLRRYEVFKEVRKVIRPVDKDRDWLVQPLVANAFHNPTANEIVIPLGILRYPMFVEEYPMYLNFANLGVVISHEITHGFDHQGRHYDKDGNFTTTWWPDDVVSAFKTQAICFADQYGKFEMPMVNTNVDGNETLADNVCDNAALRISWLGYQLWMEDFGSEQKLPGVNYSLSQVFYTLYSQIWCEVLSKEGILQYIGDGHAPGQFRTWGVAQNNKHFGEVFQCPVGSPMNPKDKCVLWS</sequence>
<keyword evidence="7" id="KW-0862">Zinc</keyword>
<dbReference type="InterPro" id="IPR008753">
    <property type="entry name" value="Peptidase_M13_N"/>
</dbReference>
<comment type="subcellular location">
    <subcellularLocation>
        <location evidence="2">Cell membrane</location>
        <topology evidence="2">Single-pass type II membrane protein</topology>
    </subcellularLocation>
</comment>
<evidence type="ECO:0000256" key="4">
    <source>
        <dbReference type="ARBA" id="ARBA00022670"/>
    </source>
</evidence>
<keyword evidence="8" id="KW-0482">Metalloprotease</keyword>
<evidence type="ECO:0000256" key="10">
    <source>
        <dbReference type="SAM" id="Phobius"/>
    </source>
</evidence>
<keyword evidence="10" id="KW-0472">Membrane</keyword>
<evidence type="ECO:0000256" key="7">
    <source>
        <dbReference type="ARBA" id="ARBA00022833"/>
    </source>
</evidence>
<evidence type="ECO:0000256" key="5">
    <source>
        <dbReference type="ARBA" id="ARBA00022723"/>
    </source>
</evidence>
<evidence type="ECO:0000259" key="12">
    <source>
        <dbReference type="Pfam" id="PF05649"/>
    </source>
</evidence>
<comment type="caution">
    <text evidence="13">The sequence shown here is derived from an EMBL/GenBank/DDBJ whole genome shotgun (WGS) entry which is preliminary data.</text>
</comment>
<dbReference type="InterPro" id="IPR018497">
    <property type="entry name" value="Peptidase_M13_C"/>
</dbReference>
<keyword evidence="14" id="KW-1185">Reference proteome</keyword>
<dbReference type="Gene3D" id="1.10.1380.10">
    <property type="entry name" value="Neutral endopeptidase , domain2"/>
    <property type="match status" value="1"/>
</dbReference>
<comment type="cofactor">
    <cofactor evidence="1">
        <name>Zn(2+)</name>
        <dbReference type="ChEBI" id="CHEBI:29105"/>
    </cofactor>
</comment>
<name>A0ABP1RDU3_9HEXA</name>
<dbReference type="CDD" id="cd08662">
    <property type="entry name" value="M13"/>
    <property type="match status" value="1"/>
</dbReference>
<accession>A0ABP1RDU3</accession>
<keyword evidence="5" id="KW-0479">Metal-binding</keyword>
<dbReference type="Pfam" id="PF01431">
    <property type="entry name" value="Peptidase_M13"/>
    <property type="match status" value="1"/>
</dbReference>
<evidence type="ECO:0000313" key="13">
    <source>
        <dbReference type="EMBL" id="CAL8123159.1"/>
    </source>
</evidence>
<keyword evidence="6" id="KW-0378">Hydrolase</keyword>
<evidence type="ECO:0000256" key="8">
    <source>
        <dbReference type="ARBA" id="ARBA00023049"/>
    </source>
</evidence>
<dbReference type="Proteomes" id="UP001642540">
    <property type="component" value="Unassembled WGS sequence"/>
</dbReference>
<organism evidence="13 14">
    <name type="scientific">Orchesella dallaii</name>
    <dbReference type="NCBI Taxonomy" id="48710"/>
    <lineage>
        <taxon>Eukaryota</taxon>
        <taxon>Metazoa</taxon>
        <taxon>Ecdysozoa</taxon>
        <taxon>Arthropoda</taxon>
        <taxon>Hexapoda</taxon>
        <taxon>Collembola</taxon>
        <taxon>Entomobryomorpha</taxon>
        <taxon>Entomobryoidea</taxon>
        <taxon>Orchesellidae</taxon>
        <taxon>Orchesellinae</taxon>
        <taxon>Orchesella</taxon>
    </lineage>
</organism>
<dbReference type="PANTHER" id="PTHR11733:SF167">
    <property type="entry name" value="FI17812P1-RELATED"/>
    <property type="match status" value="1"/>
</dbReference>
<keyword evidence="10" id="KW-1133">Transmembrane helix</keyword>
<evidence type="ECO:0000259" key="11">
    <source>
        <dbReference type="Pfam" id="PF01431"/>
    </source>
</evidence>
<feature type="compositionally biased region" description="Polar residues" evidence="9">
    <location>
        <begin position="176"/>
        <end position="194"/>
    </location>
</feature>
<feature type="transmembrane region" description="Helical" evidence="10">
    <location>
        <begin position="108"/>
        <end position="133"/>
    </location>
</feature>
<gene>
    <name evidence="13" type="ORF">ODALV1_LOCUS20112</name>
</gene>
<evidence type="ECO:0000313" key="14">
    <source>
        <dbReference type="Proteomes" id="UP001642540"/>
    </source>
</evidence>
<dbReference type="Gene3D" id="3.40.390.10">
    <property type="entry name" value="Collagenase (Catalytic Domain)"/>
    <property type="match status" value="1"/>
</dbReference>
<dbReference type="InterPro" id="IPR000718">
    <property type="entry name" value="Peptidase_M13"/>
</dbReference>
<dbReference type="InterPro" id="IPR042089">
    <property type="entry name" value="Peptidase_M13_dom_2"/>
</dbReference>
<evidence type="ECO:0000256" key="6">
    <source>
        <dbReference type="ARBA" id="ARBA00022801"/>
    </source>
</evidence>
<evidence type="ECO:0008006" key="15">
    <source>
        <dbReference type="Google" id="ProtNLM"/>
    </source>
</evidence>
<reference evidence="13 14" key="1">
    <citation type="submission" date="2024-08" db="EMBL/GenBank/DDBJ databases">
        <authorList>
            <person name="Cucini C."/>
            <person name="Frati F."/>
        </authorList>
    </citation>
    <scope>NUCLEOTIDE SEQUENCE [LARGE SCALE GENOMIC DNA]</scope>
</reference>
<dbReference type="PRINTS" id="PR00786">
    <property type="entry name" value="NEPRILYSIN"/>
</dbReference>
<proteinExistence type="inferred from homology"/>
<evidence type="ECO:0000256" key="2">
    <source>
        <dbReference type="ARBA" id="ARBA00004401"/>
    </source>
</evidence>
<feature type="domain" description="Peptidase M13 N-terminal" evidence="12">
    <location>
        <begin position="244"/>
        <end position="653"/>
    </location>
</feature>
<evidence type="ECO:0000256" key="9">
    <source>
        <dbReference type="SAM" id="MobiDB-lite"/>
    </source>
</evidence>
<feature type="region of interest" description="Disordered" evidence="9">
    <location>
        <begin position="175"/>
        <end position="212"/>
    </location>
</feature>
<dbReference type="Pfam" id="PF05649">
    <property type="entry name" value="Peptidase_M13_N"/>
    <property type="match status" value="1"/>
</dbReference>
<evidence type="ECO:0000256" key="1">
    <source>
        <dbReference type="ARBA" id="ARBA00001947"/>
    </source>
</evidence>
<feature type="domain" description="Peptidase M13 C-terminal" evidence="11">
    <location>
        <begin position="713"/>
        <end position="916"/>
    </location>
</feature>
<keyword evidence="10" id="KW-0812">Transmembrane</keyword>
<protein>
    <recommendedName>
        <fullName evidence="15">Endothelin-converting enzyme 1</fullName>
    </recommendedName>
</protein>
<dbReference type="EMBL" id="CAXLJM020000068">
    <property type="protein sequence ID" value="CAL8123159.1"/>
    <property type="molecule type" value="Genomic_DNA"/>
</dbReference>
<dbReference type="PANTHER" id="PTHR11733">
    <property type="entry name" value="ZINC METALLOPROTEASE FAMILY M13 NEPRILYSIN-RELATED"/>
    <property type="match status" value="1"/>
</dbReference>
<keyword evidence="4" id="KW-0645">Protease</keyword>
<comment type="similarity">
    <text evidence="3">Belongs to the peptidase M13 family.</text>
</comment>
<dbReference type="PROSITE" id="PS51885">
    <property type="entry name" value="NEPRILYSIN"/>
    <property type="match status" value="1"/>
</dbReference>
<dbReference type="InterPro" id="IPR024079">
    <property type="entry name" value="MetalloPept_cat_dom_sf"/>
</dbReference>